<evidence type="ECO:0000256" key="2">
    <source>
        <dbReference type="SAM" id="SignalP"/>
    </source>
</evidence>
<organism evidence="3 4">
    <name type="scientific">Candidatus Muproteobacteria bacterium RBG_16_65_31</name>
    <dbReference type="NCBI Taxonomy" id="1817759"/>
    <lineage>
        <taxon>Bacteria</taxon>
        <taxon>Pseudomonadati</taxon>
        <taxon>Pseudomonadota</taxon>
        <taxon>Candidatus Muproteobacteria</taxon>
    </lineage>
</organism>
<dbReference type="Proteomes" id="UP000179344">
    <property type="component" value="Unassembled WGS sequence"/>
</dbReference>
<sequence length="404" mass="44110">MNKKTIIQIAMLVLLAAAAAGAYLFPDEAGKALGFVTRFFEEKLAEPQAPPPNAAERRPAAGAPAGRRVRPGAAAIPTHPAKGQVRGAPFVVDGARIENAVLTLFQGKDGSAEMLLTIAPVGMTWEAPAGMTIKVAEKAAGAPRVQLSWKEEGKLRHEQFGENYTLQLEFETEKNGKLPGRISLVLPDEGRSTVAGTFEAEIRGFRIVNGKPDLASDSVGTFEFLALRELLKDDPDKAVKDIVFRDGRLAPADDVMPATGYIEMEYRVGDGAPTGRRFQFVKDKGEWQILRALGSNEIDAAHPLAAPSPKKASPALFYYLAAKRLEAEIQKKHPKQGAYGVEFTERHSDKHKVAVTEVSYRLGVDAKPLRIVYLFRLKPGGWTLERELGAREKLNINTGKIEKH</sequence>
<gene>
    <name evidence="3" type="ORF">A2V92_03900</name>
</gene>
<feature type="compositionally biased region" description="Low complexity" evidence="1">
    <location>
        <begin position="60"/>
        <end position="77"/>
    </location>
</feature>
<accession>A0A1F6TFG4</accession>
<reference evidence="3 4" key="1">
    <citation type="journal article" date="2016" name="Nat. Commun.">
        <title>Thousands of microbial genomes shed light on interconnected biogeochemical processes in an aquifer system.</title>
        <authorList>
            <person name="Anantharaman K."/>
            <person name="Brown C.T."/>
            <person name="Hug L.A."/>
            <person name="Sharon I."/>
            <person name="Castelle C.J."/>
            <person name="Probst A.J."/>
            <person name="Thomas B.C."/>
            <person name="Singh A."/>
            <person name="Wilkins M.J."/>
            <person name="Karaoz U."/>
            <person name="Brodie E.L."/>
            <person name="Williams K.H."/>
            <person name="Hubbard S.S."/>
            <person name="Banfield J.F."/>
        </authorList>
    </citation>
    <scope>NUCLEOTIDE SEQUENCE [LARGE SCALE GENOMIC DNA]</scope>
</reference>
<dbReference type="EMBL" id="MFST01000096">
    <property type="protein sequence ID" value="OGI43891.1"/>
    <property type="molecule type" value="Genomic_DNA"/>
</dbReference>
<evidence type="ECO:0000256" key="1">
    <source>
        <dbReference type="SAM" id="MobiDB-lite"/>
    </source>
</evidence>
<protein>
    <recommendedName>
        <fullName evidence="5">DUF4878 domain-containing protein</fullName>
    </recommendedName>
</protein>
<evidence type="ECO:0000313" key="4">
    <source>
        <dbReference type="Proteomes" id="UP000179344"/>
    </source>
</evidence>
<dbReference type="AlphaFoldDB" id="A0A1F6TFG4"/>
<comment type="caution">
    <text evidence="3">The sequence shown here is derived from an EMBL/GenBank/DDBJ whole genome shotgun (WGS) entry which is preliminary data.</text>
</comment>
<feature type="region of interest" description="Disordered" evidence="1">
    <location>
        <begin position="46"/>
        <end position="80"/>
    </location>
</feature>
<name>A0A1F6TFG4_9PROT</name>
<keyword evidence="2" id="KW-0732">Signal</keyword>
<feature type="signal peptide" evidence="2">
    <location>
        <begin position="1"/>
        <end position="22"/>
    </location>
</feature>
<proteinExistence type="predicted"/>
<evidence type="ECO:0000313" key="3">
    <source>
        <dbReference type="EMBL" id="OGI43891.1"/>
    </source>
</evidence>
<feature type="chain" id="PRO_5009225475" description="DUF4878 domain-containing protein" evidence="2">
    <location>
        <begin position="23"/>
        <end position="404"/>
    </location>
</feature>
<evidence type="ECO:0008006" key="5">
    <source>
        <dbReference type="Google" id="ProtNLM"/>
    </source>
</evidence>